<dbReference type="GO" id="GO:0003677">
    <property type="term" value="F:DNA binding"/>
    <property type="evidence" value="ECO:0007669"/>
    <property type="project" value="UniProtKB-KW"/>
</dbReference>
<reference evidence="3 4" key="1">
    <citation type="journal article" date="2020" name="Front. Microbiol.">
        <title>Genetic Organization of the aprX-lipA2 Operon Affects the Proteolytic Potential of Pseudomonas Species in Milk.</title>
        <authorList>
            <person name="Maier C."/>
            <person name="Huptas C."/>
            <person name="von Neubeck M."/>
            <person name="Scherer S."/>
            <person name="Wenning M."/>
            <person name="Lucking G."/>
        </authorList>
    </citation>
    <scope>NUCLEOTIDE SEQUENCE [LARGE SCALE GENOMIC DNA]</scope>
    <source>
        <strain evidence="3 4">WS 5094</strain>
    </source>
</reference>
<comment type="caution">
    <text evidence="3">The sequence shown here is derived from an EMBL/GenBank/DDBJ whole genome shotgun (WGS) entry which is preliminary data.</text>
</comment>
<dbReference type="InterPro" id="IPR009061">
    <property type="entry name" value="DNA-bd_dom_put_sf"/>
</dbReference>
<dbReference type="GO" id="GO:0003700">
    <property type="term" value="F:DNA-binding transcription factor activity"/>
    <property type="evidence" value="ECO:0007669"/>
    <property type="project" value="InterPro"/>
</dbReference>
<dbReference type="Gene3D" id="1.10.1660.10">
    <property type="match status" value="1"/>
</dbReference>
<sequence length="142" mass="15526">MKELVIGEVARRSGVAASTLRYYEDKGLIRSVGRRGLSRVFRADVLDKLALIALAQSLMFSLDDIAPMVQGDSLTDLDRTRLLHKAAELDGLIGRLCAARDELRRAAACPAPRHADCPSFQNLLDRAAGRGPAGRRFIRPAD</sequence>
<organism evidence="3 4">
    <name type="scientific">Pseudomonas fragi</name>
    <dbReference type="NCBI Taxonomy" id="296"/>
    <lineage>
        <taxon>Bacteria</taxon>
        <taxon>Pseudomonadati</taxon>
        <taxon>Pseudomonadota</taxon>
        <taxon>Gammaproteobacteria</taxon>
        <taxon>Pseudomonadales</taxon>
        <taxon>Pseudomonadaceae</taxon>
        <taxon>Pseudomonas</taxon>
    </lineage>
</organism>
<dbReference type="PANTHER" id="PTHR30204:SF97">
    <property type="entry name" value="MERR FAMILY REGULATORY PROTEIN"/>
    <property type="match status" value="1"/>
</dbReference>
<protein>
    <submittedName>
        <fullName evidence="3">Helix-turn-helix domain-containing protein</fullName>
    </submittedName>
</protein>
<evidence type="ECO:0000313" key="3">
    <source>
        <dbReference type="EMBL" id="NNB50793.1"/>
    </source>
</evidence>
<dbReference type="SUPFAM" id="SSF46955">
    <property type="entry name" value="Putative DNA-binding domain"/>
    <property type="match status" value="1"/>
</dbReference>
<dbReference type="InterPro" id="IPR000551">
    <property type="entry name" value="MerR-type_HTH_dom"/>
</dbReference>
<evidence type="ECO:0000313" key="4">
    <source>
        <dbReference type="Proteomes" id="UP000564604"/>
    </source>
</evidence>
<evidence type="ECO:0000256" key="1">
    <source>
        <dbReference type="ARBA" id="ARBA00023125"/>
    </source>
</evidence>
<dbReference type="AlphaFoldDB" id="A0A9Q5B3S0"/>
<evidence type="ECO:0000259" key="2">
    <source>
        <dbReference type="PROSITE" id="PS50937"/>
    </source>
</evidence>
<dbReference type="CDD" id="cd04781">
    <property type="entry name" value="HTH_MerR-like_sg6"/>
    <property type="match status" value="1"/>
</dbReference>
<dbReference type="RefSeq" id="WP_169907727.1">
    <property type="nucleotide sequence ID" value="NZ_JAAQYX010000022.1"/>
</dbReference>
<dbReference type="EMBL" id="JAAQYX010000022">
    <property type="protein sequence ID" value="NNB50793.1"/>
    <property type="molecule type" value="Genomic_DNA"/>
</dbReference>
<gene>
    <name evidence="3" type="ORF">HBN89_16175</name>
</gene>
<dbReference type="PROSITE" id="PS50937">
    <property type="entry name" value="HTH_MERR_2"/>
    <property type="match status" value="1"/>
</dbReference>
<accession>A0A9Q5B3S0</accession>
<dbReference type="SMART" id="SM00422">
    <property type="entry name" value="HTH_MERR"/>
    <property type="match status" value="1"/>
</dbReference>
<feature type="domain" description="HTH merR-type" evidence="2">
    <location>
        <begin position="3"/>
        <end position="71"/>
    </location>
</feature>
<keyword evidence="1" id="KW-0238">DNA-binding</keyword>
<proteinExistence type="predicted"/>
<dbReference type="PANTHER" id="PTHR30204">
    <property type="entry name" value="REDOX-CYCLING DRUG-SENSING TRANSCRIPTIONAL ACTIVATOR SOXR"/>
    <property type="match status" value="1"/>
</dbReference>
<dbReference type="PROSITE" id="PS00552">
    <property type="entry name" value="HTH_MERR_1"/>
    <property type="match status" value="1"/>
</dbReference>
<dbReference type="Pfam" id="PF13411">
    <property type="entry name" value="MerR_1"/>
    <property type="match status" value="1"/>
</dbReference>
<dbReference type="PRINTS" id="PR00040">
    <property type="entry name" value="HTHMERR"/>
</dbReference>
<dbReference type="InterPro" id="IPR047057">
    <property type="entry name" value="MerR_fam"/>
</dbReference>
<name>A0A9Q5B3S0_PSEFR</name>
<dbReference type="Proteomes" id="UP000564604">
    <property type="component" value="Unassembled WGS sequence"/>
</dbReference>